<keyword evidence="3 12" id="KW-0964">Secreted</keyword>
<comment type="similarity">
    <text evidence="2 12">Belongs to the peptidase M36 family.</text>
</comment>
<evidence type="ECO:0000256" key="5">
    <source>
        <dbReference type="ARBA" id="ARBA00022723"/>
    </source>
</evidence>
<dbReference type="InterPro" id="IPR050371">
    <property type="entry name" value="Fungal_virulence_M36"/>
</dbReference>
<comment type="subcellular location">
    <subcellularLocation>
        <location evidence="1 12">Secreted</location>
    </subcellularLocation>
</comment>
<keyword evidence="6 12" id="KW-0378">Hydrolase</keyword>
<keyword evidence="4 12" id="KW-0645">Protease</keyword>
<keyword evidence="7 11" id="KW-0862">Zinc</keyword>
<dbReference type="PANTHER" id="PTHR33478:SF1">
    <property type="entry name" value="EXTRACELLULAR METALLOPROTEINASE MEP"/>
    <property type="match status" value="1"/>
</dbReference>
<keyword evidence="14" id="KW-1185">Reference proteome</keyword>
<dbReference type="EC" id="3.4.24.-" evidence="12"/>
<dbReference type="SUPFAM" id="SSF55486">
    <property type="entry name" value="Metalloproteases ('zincins'), catalytic domain"/>
    <property type="match status" value="1"/>
</dbReference>
<evidence type="ECO:0000313" key="13">
    <source>
        <dbReference type="EMBL" id="KIJ11566.1"/>
    </source>
</evidence>
<evidence type="ECO:0000256" key="8">
    <source>
        <dbReference type="ARBA" id="ARBA00023049"/>
    </source>
</evidence>
<dbReference type="PANTHER" id="PTHR33478">
    <property type="entry name" value="EXTRACELLULAR METALLOPROTEINASE MEP"/>
    <property type="match status" value="1"/>
</dbReference>
<name>A0A0C9TW96_PAXIN</name>
<evidence type="ECO:0000256" key="7">
    <source>
        <dbReference type="ARBA" id="ARBA00022833"/>
    </source>
</evidence>
<dbReference type="GO" id="GO:0005615">
    <property type="term" value="C:extracellular space"/>
    <property type="evidence" value="ECO:0007669"/>
    <property type="project" value="InterPro"/>
</dbReference>
<dbReference type="GO" id="GO:0008270">
    <property type="term" value="F:zinc ion binding"/>
    <property type="evidence" value="ECO:0007669"/>
    <property type="project" value="InterPro"/>
</dbReference>
<dbReference type="HOGENOM" id="CLU_1855906_0_0_1"/>
<dbReference type="Gene3D" id="1.10.390.10">
    <property type="entry name" value="Neutral Protease Domain 2"/>
    <property type="match status" value="2"/>
</dbReference>
<evidence type="ECO:0000256" key="12">
    <source>
        <dbReference type="RuleBase" id="RU364017"/>
    </source>
</evidence>
<evidence type="ECO:0000256" key="2">
    <source>
        <dbReference type="ARBA" id="ARBA00006006"/>
    </source>
</evidence>
<feature type="binding site" evidence="11">
    <location>
        <position position="28"/>
    </location>
    <ligand>
        <name>Zn(2+)</name>
        <dbReference type="ChEBI" id="CHEBI:29105"/>
        <note>catalytic</note>
    </ligand>
</feature>
<comment type="cofactor">
    <cofactor evidence="11">
        <name>Zn(2+)</name>
        <dbReference type="ChEBI" id="CHEBI:29105"/>
    </cofactor>
    <text evidence="11">Binds 1 zinc ion per subunit.</text>
</comment>
<evidence type="ECO:0000313" key="14">
    <source>
        <dbReference type="Proteomes" id="UP000053647"/>
    </source>
</evidence>
<feature type="active site" evidence="10">
    <location>
        <position position="25"/>
    </location>
</feature>
<protein>
    <recommendedName>
        <fullName evidence="12">Extracellular metalloproteinase</fullName>
        <ecNumber evidence="12">3.4.24.-</ecNumber>
    </recommendedName>
    <alternativeName>
        <fullName evidence="12">Fungalysin</fullName>
    </alternativeName>
</protein>
<dbReference type="Pfam" id="PF02128">
    <property type="entry name" value="Peptidase_M36"/>
    <property type="match status" value="1"/>
</dbReference>
<proteinExistence type="inferred from homology"/>
<dbReference type="InterPro" id="IPR027268">
    <property type="entry name" value="Peptidase_M4/M1_CTD_sf"/>
</dbReference>
<accession>A0A0C9TW96</accession>
<evidence type="ECO:0000256" key="3">
    <source>
        <dbReference type="ARBA" id="ARBA00022525"/>
    </source>
</evidence>
<dbReference type="AlphaFoldDB" id="A0A0C9TW96"/>
<evidence type="ECO:0000256" key="9">
    <source>
        <dbReference type="ARBA" id="ARBA00023145"/>
    </source>
</evidence>
<dbReference type="GO" id="GO:0006508">
    <property type="term" value="P:proteolysis"/>
    <property type="evidence" value="ECO:0007669"/>
    <property type="project" value="UniProtKB-KW"/>
</dbReference>
<dbReference type="MEROPS" id="M36.001"/>
<reference evidence="14" key="2">
    <citation type="submission" date="2015-01" db="EMBL/GenBank/DDBJ databases">
        <title>Evolutionary Origins and Diversification of the Mycorrhizal Mutualists.</title>
        <authorList>
            <consortium name="DOE Joint Genome Institute"/>
            <consortium name="Mycorrhizal Genomics Consortium"/>
            <person name="Kohler A."/>
            <person name="Kuo A."/>
            <person name="Nagy L.G."/>
            <person name="Floudas D."/>
            <person name="Copeland A."/>
            <person name="Barry K.W."/>
            <person name="Cichocki N."/>
            <person name="Veneault-Fourrey C."/>
            <person name="LaButti K."/>
            <person name="Lindquist E.A."/>
            <person name="Lipzen A."/>
            <person name="Lundell T."/>
            <person name="Morin E."/>
            <person name="Murat C."/>
            <person name="Riley R."/>
            <person name="Ohm R."/>
            <person name="Sun H."/>
            <person name="Tunlid A."/>
            <person name="Henrissat B."/>
            <person name="Grigoriev I.V."/>
            <person name="Hibbett D.S."/>
            <person name="Martin F."/>
        </authorList>
    </citation>
    <scope>NUCLEOTIDE SEQUENCE [LARGE SCALE GENOMIC DNA]</scope>
    <source>
        <strain evidence="14">ATCC 200175</strain>
    </source>
</reference>
<evidence type="ECO:0000256" key="11">
    <source>
        <dbReference type="PIRSR" id="PIRSR601842-2"/>
    </source>
</evidence>
<sequence>MGKMPDNLWNILHLIGLRKGLTEVELAHGLSTRLTGGPQNSGCLGWGESSGMSKGWGDFIGTSVHSTSTSTSTSYAMGAWASNREGGIRYWGVHVIGKVWAEMLWVVQQHLIATYGFSETLLPPTPNTDGSLPPNDFY</sequence>
<evidence type="ECO:0000256" key="10">
    <source>
        <dbReference type="PIRSR" id="PIRSR601842-1"/>
    </source>
</evidence>
<keyword evidence="8 12" id="KW-0482">Metalloprotease</keyword>
<evidence type="ECO:0000256" key="6">
    <source>
        <dbReference type="ARBA" id="ARBA00022801"/>
    </source>
</evidence>
<keyword evidence="9 12" id="KW-0865">Zymogen</keyword>
<evidence type="ECO:0000256" key="4">
    <source>
        <dbReference type="ARBA" id="ARBA00022670"/>
    </source>
</evidence>
<dbReference type="InterPro" id="IPR001842">
    <property type="entry name" value="Peptidase_M36"/>
</dbReference>
<dbReference type="Proteomes" id="UP000053647">
    <property type="component" value="Unassembled WGS sequence"/>
</dbReference>
<reference evidence="13 14" key="1">
    <citation type="submission" date="2014-06" db="EMBL/GenBank/DDBJ databases">
        <authorList>
            <consortium name="DOE Joint Genome Institute"/>
            <person name="Kuo A."/>
            <person name="Kohler A."/>
            <person name="Nagy L.G."/>
            <person name="Floudas D."/>
            <person name="Copeland A."/>
            <person name="Barry K.W."/>
            <person name="Cichocki N."/>
            <person name="Veneault-Fourrey C."/>
            <person name="LaButti K."/>
            <person name="Lindquist E.A."/>
            <person name="Lipzen A."/>
            <person name="Lundell T."/>
            <person name="Morin E."/>
            <person name="Murat C."/>
            <person name="Sun H."/>
            <person name="Tunlid A."/>
            <person name="Henrissat B."/>
            <person name="Grigoriev I.V."/>
            <person name="Hibbett D.S."/>
            <person name="Martin F."/>
            <person name="Nordberg H.P."/>
            <person name="Cantor M.N."/>
            <person name="Hua S.X."/>
        </authorList>
    </citation>
    <scope>NUCLEOTIDE SEQUENCE [LARGE SCALE GENOMIC DNA]</scope>
    <source>
        <strain evidence="13 14">ATCC 200175</strain>
    </source>
</reference>
<gene>
    <name evidence="13" type="ORF">PAXINDRAFT_15564</name>
</gene>
<dbReference type="GO" id="GO:0004222">
    <property type="term" value="F:metalloendopeptidase activity"/>
    <property type="evidence" value="ECO:0007669"/>
    <property type="project" value="InterPro"/>
</dbReference>
<evidence type="ECO:0000256" key="1">
    <source>
        <dbReference type="ARBA" id="ARBA00004613"/>
    </source>
</evidence>
<organism evidence="13 14">
    <name type="scientific">Paxillus involutus ATCC 200175</name>
    <dbReference type="NCBI Taxonomy" id="664439"/>
    <lineage>
        <taxon>Eukaryota</taxon>
        <taxon>Fungi</taxon>
        <taxon>Dikarya</taxon>
        <taxon>Basidiomycota</taxon>
        <taxon>Agaricomycotina</taxon>
        <taxon>Agaricomycetes</taxon>
        <taxon>Agaricomycetidae</taxon>
        <taxon>Boletales</taxon>
        <taxon>Paxilineae</taxon>
        <taxon>Paxillaceae</taxon>
        <taxon>Paxillus</taxon>
    </lineage>
</organism>
<dbReference type="EMBL" id="KN819377">
    <property type="protein sequence ID" value="KIJ11566.1"/>
    <property type="molecule type" value="Genomic_DNA"/>
</dbReference>
<dbReference type="OrthoDB" id="3227768at2759"/>
<keyword evidence="5 11" id="KW-0479">Metal-binding</keyword>